<dbReference type="AlphaFoldDB" id="A0A1Z5K990"/>
<dbReference type="Proteomes" id="UP000198406">
    <property type="component" value="Unassembled WGS sequence"/>
</dbReference>
<sequence length="459" mass="48617">MLTRIANVLHFFVSVLSLPILFTLGQGLPSPKVFFNTTIKDSSIEGISGDSKGNIYLTINRPVGVESSSESWVYKLKSKTGKIVNSKLITSGRSKVGACSLTSDERILVVSPFRADRENNVGIHGVSTESLDVVWSNSVARQSNKGISPLIVPQSKNSTSDTIVYCSMTDGIVVLDPTGRMLWSATDLKTDQVATTEDSLLAVNQATGKGYPLTVYNLTSGVLTGSSGPILGETTNVGLVISPDQQHVYTLRTGDSRGLYRSQADFVFFPAQIVTDQITDATKFGPLISPDGNIIYATNSLNAVTEAYSIPEDRILWRATLCPTIPAILSPDGSSLYSFTCSGDLVCVDALTSDFIWRFSNFPGGFIPSSMSLSTNGTRLLLAGSVASIGATGYAFGFLTDEDQAVVPTDTPGCSPISTPTRTSAPSMLGPDAIANASTVTALSPFATVPVACILTFIL</sequence>
<dbReference type="EMBL" id="BDSP01000184">
    <property type="protein sequence ID" value="GAX22508.1"/>
    <property type="molecule type" value="Genomic_DNA"/>
</dbReference>
<proteinExistence type="predicted"/>
<accession>A0A1Z5K990</accession>
<comment type="caution">
    <text evidence="2">The sequence shown here is derived from an EMBL/GenBank/DDBJ whole genome shotgun (WGS) entry which is preliminary data.</text>
</comment>
<gene>
    <name evidence="2" type="ORF">FisN_14Hh130</name>
</gene>
<dbReference type="Gene3D" id="2.130.10.10">
    <property type="entry name" value="YVTN repeat-like/Quinoprotein amine dehydrogenase"/>
    <property type="match status" value="2"/>
</dbReference>
<evidence type="ECO:0000256" key="1">
    <source>
        <dbReference type="SAM" id="SignalP"/>
    </source>
</evidence>
<dbReference type="InterPro" id="IPR011047">
    <property type="entry name" value="Quinoprotein_ADH-like_sf"/>
</dbReference>
<reference evidence="2 3" key="1">
    <citation type="journal article" date="2015" name="Plant Cell">
        <title>Oil accumulation by the oleaginous diatom Fistulifera solaris as revealed by the genome and transcriptome.</title>
        <authorList>
            <person name="Tanaka T."/>
            <person name="Maeda Y."/>
            <person name="Veluchamy A."/>
            <person name="Tanaka M."/>
            <person name="Abida H."/>
            <person name="Marechal E."/>
            <person name="Bowler C."/>
            <person name="Muto M."/>
            <person name="Sunaga Y."/>
            <person name="Tanaka M."/>
            <person name="Yoshino T."/>
            <person name="Taniguchi T."/>
            <person name="Fukuda Y."/>
            <person name="Nemoto M."/>
            <person name="Matsumoto M."/>
            <person name="Wong P.S."/>
            <person name="Aburatani S."/>
            <person name="Fujibuchi W."/>
        </authorList>
    </citation>
    <scope>NUCLEOTIDE SEQUENCE [LARGE SCALE GENOMIC DNA]</scope>
    <source>
        <strain evidence="2 3">JPCC DA0580</strain>
    </source>
</reference>
<evidence type="ECO:0000313" key="3">
    <source>
        <dbReference type="Proteomes" id="UP000198406"/>
    </source>
</evidence>
<dbReference type="InterPro" id="IPR015943">
    <property type="entry name" value="WD40/YVTN_repeat-like_dom_sf"/>
</dbReference>
<protein>
    <recommendedName>
        <fullName evidence="4">Bulb-type lectin domain-containing protein</fullName>
    </recommendedName>
</protein>
<name>A0A1Z5K990_FISSO</name>
<feature type="chain" id="PRO_5012193542" description="Bulb-type lectin domain-containing protein" evidence="1">
    <location>
        <begin position="26"/>
        <end position="459"/>
    </location>
</feature>
<dbReference type="SUPFAM" id="SSF50998">
    <property type="entry name" value="Quinoprotein alcohol dehydrogenase-like"/>
    <property type="match status" value="1"/>
</dbReference>
<keyword evidence="3" id="KW-1185">Reference proteome</keyword>
<keyword evidence="1" id="KW-0732">Signal</keyword>
<organism evidence="2 3">
    <name type="scientific">Fistulifera solaris</name>
    <name type="common">Oleaginous diatom</name>
    <dbReference type="NCBI Taxonomy" id="1519565"/>
    <lineage>
        <taxon>Eukaryota</taxon>
        <taxon>Sar</taxon>
        <taxon>Stramenopiles</taxon>
        <taxon>Ochrophyta</taxon>
        <taxon>Bacillariophyta</taxon>
        <taxon>Bacillariophyceae</taxon>
        <taxon>Bacillariophycidae</taxon>
        <taxon>Naviculales</taxon>
        <taxon>Naviculaceae</taxon>
        <taxon>Fistulifera</taxon>
    </lineage>
</organism>
<feature type="signal peptide" evidence="1">
    <location>
        <begin position="1"/>
        <end position="25"/>
    </location>
</feature>
<evidence type="ECO:0000313" key="2">
    <source>
        <dbReference type="EMBL" id="GAX22508.1"/>
    </source>
</evidence>
<evidence type="ECO:0008006" key="4">
    <source>
        <dbReference type="Google" id="ProtNLM"/>
    </source>
</evidence>
<dbReference type="InParanoid" id="A0A1Z5K990"/>